<dbReference type="PANTHER" id="PTHR30106">
    <property type="entry name" value="INNER MEMBRANE PROTEIN YEIH-RELATED"/>
    <property type="match status" value="1"/>
</dbReference>
<dbReference type="OrthoDB" id="9811391at2"/>
<organism evidence="8 9">
    <name type="scientific">Cephaloticoccus primus</name>
    <dbReference type="NCBI Taxonomy" id="1548207"/>
    <lineage>
        <taxon>Bacteria</taxon>
        <taxon>Pseudomonadati</taxon>
        <taxon>Verrucomicrobiota</taxon>
        <taxon>Opitutia</taxon>
        <taxon>Opitutales</taxon>
        <taxon>Opitutaceae</taxon>
        <taxon>Cephaloticoccus</taxon>
    </lineage>
</organism>
<comment type="similarity">
    <text evidence="2">Belongs to the UPF0324 family.</text>
</comment>
<feature type="transmembrane region" description="Helical" evidence="7">
    <location>
        <begin position="150"/>
        <end position="170"/>
    </location>
</feature>
<dbReference type="STRING" id="1548207.AXK11_08960"/>
<evidence type="ECO:0000256" key="3">
    <source>
        <dbReference type="ARBA" id="ARBA00022475"/>
    </source>
</evidence>
<feature type="transmembrane region" description="Helical" evidence="7">
    <location>
        <begin position="293"/>
        <end position="313"/>
    </location>
</feature>
<keyword evidence="5 7" id="KW-1133">Transmembrane helix</keyword>
<reference evidence="9" key="1">
    <citation type="submission" date="2016-02" db="EMBL/GenBank/DDBJ databases">
        <authorList>
            <person name="Sanders J.G."/>
            <person name="Lin J.Y."/>
            <person name="Wertz J.T."/>
            <person name="Russell J.A."/>
            <person name="Moreau C.S."/>
            <person name="Powell S."/>
        </authorList>
    </citation>
    <scope>NUCLEOTIDE SEQUENCE [LARGE SCALE GENOMIC DNA]</scope>
    <source>
        <strain evidence="9">CAG34</strain>
    </source>
</reference>
<evidence type="ECO:0000256" key="6">
    <source>
        <dbReference type="ARBA" id="ARBA00023136"/>
    </source>
</evidence>
<evidence type="ECO:0000313" key="8">
    <source>
        <dbReference type="EMBL" id="KXU34054.1"/>
    </source>
</evidence>
<evidence type="ECO:0000313" key="9">
    <source>
        <dbReference type="Proteomes" id="UP000070058"/>
    </source>
</evidence>
<comment type="subcellular location">
    <subcellularLocation>
        <location evidence="1">Cell membrane</location>
        <topology evidence="1">Multi-pass membrane protein</topology>
    </subcellularLocation>
</comment>
<evidence type="ECO:0000256" key="4">
    <source>
        <dbReference type="ARBA" id="ARBA00022692"/>
    </source>
</evidence>
<comment type="caution">
    <text evidence="8">The sequence shown here is derived from an EMBL/GenBank/DDBJ whole genome shotgun (WGS) entry which is preliminary data.</text>
</comment>
<feature type="transmembrane region" description="Helical" evidence="7">
    <location>
        <begin position="261"/>
        <end position="281"/>
    </location>
</feature>
<protein>
    <recommendedName>
        <fullName evidence="10">Sulfate exporter family transporter</fullName>
    </recommendedName>
</protein>
<keyword evidence="3" id="KW-1003">Cell membrane</keyword>
<evidence type="ECO:0008006" key="10">
    <source>
        <dbReference type="Google" id="ProtNLM"/>
    </source>
</evidence>
<evidence type="ECO:0000256" key="2">
    <source>
        <dbReference type="ARBA" id="ARBA00007977"/>
    </source>
</evidence>
<dbReference type="EMBL" id="LSZQ01000069">
    <property type="protein sequence ID" value="KXU34054.1"/>
    <property type="molecule type" value="Genomic_DNA"/>
</dbReference>
<dbReference type="Proteomes" id="UP000070058">
    <property type="component" value="Unassembled WGS sequence"/>
</dbReference>
<accession>A0A139SHT9</accession>
<proteinExistence type="inferred from homology"/>
<keyword evidence="9" id="KW-1185">Reference proteome</keyword>
<dbReference type="PANTHER" id="PTHR30106:SF2">
    <property type="entry name" value="UPF0324 INNER MEMBRANE PROTEIN YEIH"/>
    <property type="match status" value="1"/>
</dbReference>
<gene>
    <name evidence="8" type="ORF">AXK11_08960</name>
</gene>
<dbReference type="GO" id="GO:0005886">
    <property type="term" value="C:plasma membrane"/>
    <property type="evidence" value="ECO:0007669"/>
    <property type="project" value="UniProtKB-SubCell"/>
</dbReference>
<evidence type="ECO:0000256" key="5">
    <source>
        <dbReference type="ARBA" id="ARBA00022989"/>
    </source>
</evidence>
<feature type="transmembrane region" description="Helical" evidence="7">
    <location>
        <begin position="325"/>
        <end position="347"/>
    </location>
</feature>
<feature type="transmembrane region" description="Helical" evidence="7">
    <location>
        <begin position="84"/>
        <end position="107"/>
    </location>
</feature>
<evidence type="ECO:0000256" key="1">
    <source>
        <dbReference type="ARBA" id="ARBA00004651"/>
    </source>
</evidence>
<evidence type="ECO:0000256" key="7">
    <source>
        <dbReference type="SAM" id="Phobius"/>
    </source>
</evidence>
<keyword evidence="4 7" id="KW-0812">Transmembrane</keyword>
<keyword evidence="6 7" id="KW-0472">Membrane</keyword>
<feature type="transmembrane region" description="Helical" evidence="7">
    <location>
        <begin position="119"/>
        <end position="144"/>
    </location>
</feature>
<sequence>MISRIRRFVPALVLVALIASLALWGESLPLLRHVGALALALLLGLGLRVLWRVPEAYVAGVSWAARALLRWGIVLLGVRLDLMLVWEAGVAILAISASVVLCGLIGISWLGRRLGLGPVLAMLIAVDSSICGGSAVAAAAPVVGARERDVALVVPMCSLLGTVLMLGYTVVQQWWPLSELRYGVLVGASLHEVAQVVAAVTPFAGAVEPGMVAKLSRVALLVPAVAVLGWVWGRASGGKSREPNAAPARKVSSAPAAPRPWFVLGFFAVSLANTVFLHAWPEARGLVEQVDGLLLHSAVFLMAMAMAAMGLGTDFAHLRENGLRAFACALLGWLGIAGLVAAELAVFT</sequence>
<dbReference type="InterPro" id="IPR018383">
    <property type="entry name" value="UPF0324_pro"/>
</dbReference>
<dbReference type="RefSeq" id="WP_068631397.1">
    <property type="nucleotide sequence ID" value="NZ_LSZQ01000069.1"/>
</dbReference>
<feature type="transmembrane region" description="Helical" evidence="7">
    <location>
        <begin position="30"/>
        <end position="50"/>
    </location>
</feature>
<dbReference type="AlphaFoldDB" id="A0A139SHT9"/>
<dbReference type="Pfam" id="PF03601">
    <property type="entry name" value="Cons_hypoth698"/>
    <property type="match status" value="1"/>
</dbReference>
<feature type="transmembrane region" description="Helical" evidence="7">
    <location>
        <begin position="7"/>
        <end position="24"/>
    </location>
</feature>
<name>A0A139SHT9_9BACT</name>